<organism evidence="1 2">
    <name type="scientific">Leptospira mayottensis 200901122</name>
    <dbReference type="NCBI Taxonomy" id="1193010"/>
    <lineage>
        <taxon>Bacteria</taxon>
        <taxon>Pseudomonadati</taxon>
        <taxon>Spirochaetota</taxon>
        <taxon>Spirochaetia</taxon>
        <taxon>Leptospirales</taxon>
        <taxon>Leptospiraceae</taxon>
        <taxon>Leptospira</taxon>
    </lineage>
</organism>
<evidence type="ECO:0000313" key="1">
    <source>
        <dbReference type="EMBL" id="EKS00507.1"/>
    </source>
</evidence>
<accession>A0AA87MNR3</accession>
<comment type="caution">
    <text evidence="1">The sequence shown here is derived from an EMBL/GenBank/DDBJ whole genome shotgun (WGS) entry which is preliminary data.</text>
</comment>
<dbReference type="Proteomes" id="UP000001343">
    <property type="component" value="Unassembled WGS sequence"/>
</dbReference>
<gene>
    <name evidence="1" type="ORF">LEP1GSC125_2742</name>
</gene>
<evidence type="ECO:0000313" key="2">
    <source>
        <dbReference type="Proteomes" id="UP000001343"/>
    </source>
</evidence>
<dbReference type="EMBL" id="AKWM02000032">
    <property type="protein sequence ID" value="EKS00507.1"/>
    <property type="molecule type" value="Genomic_DNA"/>
</dbReference>
<dbReference type="AlphaFoldDB" id="A0AA87MNR3"/>
<proteinExistence type="predicted"/>
<sequence length="40" mass="4375">MAYNAVVSLNTAEDVSCSEPAVPAFFFLRACSKTSKYRSL</sequence>
<name>A0AA87MNR3_9LEPT</name>
<protein>
    <submittedName>
        <fullName evidence="1">Uncharacterized protein</fullName>
    </submittedName>
</protein>
<reference evidence="1 2" key="1">
    <citation type="journal article" date="2014" name="Int. J. Syst. Evol. Microbiol.">
        <title>Leptospira mayottensis sp. nov., a pathogenic species of the genus Leptospira isolated from humans.</title>
        <authorList>
            <person name="Bourhy P."/>
            <person name="Collet L."/>
            <person name="Brisse S."/>
            <person name="Picardeau M."/>
        </authorList>
    </citation>
    <scope>NUCLEOTIDE SEQUENCE [LARGE SCALE GENOMIC DNA]</scope>
    <source>
        <strain evidence="1 2">200901122</strain>
    </source>
</reference>